<dbReference type="STRING" id="645991.Sgly_1267"/>
<dbReference type="NCBIfam" id="TIGR01894">
    <property type="entry name" value="cas_TM1795_cmr1"/>
    <property type="match status" value="1"/>
</dbReference>
<keyword evidence="2" id="KW-1185">Reference proteome</keyword>
<organism evidence="1 2">
    <name type="scientific">Syntrophobotulus glycolicus (strain DSM 8271 / FlGlyR)</name>
    <dbReference type="NCBI Taxonomy" id="645991"/>
    <lineage>
        <taxon>Bacteria</taxon>
        <taxon>Bacillati</taxon>
        <taxon>Bacillota</taxon>
        <taxon>Clostridia</taxon>
        <taxon>Eubacteriales</taxon>
        <taxon>Desulfitobacteriaceae</taxon>
        <taxon>Syntrophobotulus</taxon>
    </lineage>
</organism>
<reference evidence="2" key="2">
    <citation type="submission" date="2011-02" db="EMBL/GenBank/DDBJ databases">
        <title>The complete genome of Syntrophobotulus glycolicus DSM 8271.</title>
        <authorList>
            <person name="Lucas S."/>
            <person name="Copeland A."/>
            <person name="Lapidus A."/>
            <person name="Bruce D."/>
            <person name="Goodwin L."/>
            <person name="Pitluck S."/>
            <person name="Kyrpides N."/>
            <person name="Mavromatis K."/>
            <person name="Pagani I."/>
            <person name="Ivanova N."/>
            <person name="Mikhailova N."/>
            <person name="Chertkov O."/>
            <person name="Held B."/>
            <person name="Detter J.C."/>
            <person name="Tapia R."/>
            <person name="Han C."/>
            <person name="Land M."/>
            <person name="Hauser L."/>
            <person name="Markowitz V."/>
            <person name="Cheng J.-F."/>
            <person name="Hugenholtz P."/>
            <person name="Woyke T."/>
            <person name="Wu D."/>
            <person name="Spring S."/>
            <person name="Schroeder M."/>
            <person name="Brambilla E."/>
            <person name="Klenk H.-P."/>
            <person name="Eisen J.A."/>
        </authorList>
    </citation>
    <scope>NUCLEOTIDE SEQUENCE [LARGE SCALE GENOMIC DNA]</scope>
    <source>
        <strain evidence="2">DSM 8271 / FlGlyR</strain>
    </source>
</reference>
<protein>
    <submittedName>
        <fullName evidence="1">CRISPR-associated protein TM1795 family protein</fullName>
    </submittedName>
</protein>
<evidence type="ECO:0000313" key="2">
    <source>
        <dbReference type="Proteomes" id="UP000007488"/>
    </source>
</evidence>
<dbReference type="HOGENOM" id="CLU_050338_0_0_9"/>
<dbReference type="AlphaFoldDB" id="F0SV81"/>
<dbReference type="Proteomes" id="UP000007488">
    <property type="component" value="Chromosome"/>
</dbReference>
<dbReference type="OrthoDB" id="190500at2"/>
<dbReference type="EMBL" id="CP002547">
    <property type="protein sequence ID" value="ADY55581.1"/>
    <property type="molecule type" value="Genomic_DNA"/>
</dbReference>
<name>F0SV81_SYNGF</name>
<reference evidence="1 2" key="1">
    <citation type="journal article" date="2011" name="Stand. Genomic Sci.">
        <title>Complete genome sequence of Syntrophobotulus glycolicus type strain (FlGlyR).</title>
        <authorList>
            <person name="Han C."/>
            <person name="Mwirichia R."/>
            <person name="Chertkov O."/>
            <person name="Held B."/>
            <person name="Lapidus A."/>
            <person name="Nolan M."/>
            <person name="Lucas S."/>
            <person name="Hammon N."/>
            <person name="Deshpande S."/>
            <person name="Cheng J.F."/>
            <person name="Tapia R."/>
            <person name="Goodwin L."/>
            <person name="Pitluck S."/>
            <person name="Huntemann M."/>
            <person name="Liolios K."/>
            <person name="Ivanova N."/>
            <person name="Pagani I."/>
            <person name="Mavromatis K."/>
            <person name="Ovchinikova G."/>
            <person name="Pati A."/>
            <person name="Chen A."/>
            <person name="Palaniappan K."/>
            <person name="Land M."/>
            <person name="Hauser L."/>
            <person name="Brambilla E.M."/>
            <person name="Rohde M."/>
            <person name="Spring S."/>
            <person name="Sikorski J."/>
            <person name="Goker M."/>
            <person name="Woyke T."/>
            <person name="Bristow J."/>
            <person name="Eisen J.A."/>
            <person name="Markowitz V."/>
            <person name="Hugenholtz P."/>
            <person name="Kyrpides N.C."/>
            <person name="Klenk H.P."/>
            <person name="Detter J.C."/>
        </authorList>
    </citation>
    <scope>NUCLEOTIDE SEQUENCE [LARGE SCALE GENOMIC DNA]</scope>
    <source>
        <strain evidence="2">DSM 8271 / FlGlyR</strain>
    </source>
</reference>
<dbReference type="InterPro" id="IPR007522">
    <property type="entry name" value="CRISPR-assoc_prot_TM1795"/>
</dbReference>
<gene>
    <name evidence="1" type="ordered locus">Sgly_1267</name>
</gene>
<sequence length="304" mass="34494">MKKSILHCTVISPMFSYGNQKVELRPSELKGLMRYIYRIANHQSRTELLYEAEGKRFGDAEKYASPVRMQMKMLDEKQVRQSLMLHKEAPDRNPRMLNFSAGTTFEIIIRTLSGTDIEGITHECYKDHVILSLVLGGLGKRTRRGRGCVTIAELNKNNQQLLFWVTEQLNTINEKNSSGGTPPYKNEKGEIVVAADLTKLQRPIIEKIKLGKEIKDIHVFLQSVDQASHNIKRYPPQCVQNRKYATGFAFGGRFASSVIVSVTQTSDGIFPIYTYVKAIYNGVALDSAYEERNEFIDLVEEGAH</sequence>
<accession>F0SV81</accession>
<evidence type="ECO:0000313" key="1">
    <source>
        <dbReference type="EMBL" id="ADY55581.1"/>
    </source>
</evidence>
<dbReference type="RefSeq" id="WP_013624451.1">
    <property type="nucleotide sequence ID" value="NC_015172.1"/>
</dbReference>
<dbReference type="eggNOG" id="COG1367">
    <property type="taxonomic scope" value="Bacteria"/>
</dbReference>
<dbReference type="KEGG" id="sgy:Sgly_1267"/>
<proteinExistence type="predicted"/>